<dbReference type="EMBL" id="RQXX01000004">
    <property type="protein sequence ID" value="RVV97436.1"/>
    <property type="molecule type" value="Genomic_DNA"/>
</dbReference>
<dbReference type="GO" id="GO:0030313">
    <property type="term" value="C:cell envelope"/>
    <property type="evidence" value="ECO:0007669"/>
    <property type="project" value="UniProtKB-SubCell"/>
</dbReference>
<evidence type="ECO:0000313" key="6">
    <source>
        <dbReference type="Proteomes" id="UP000285908"/>
    </source>
</evidence>
<dbReference type="InterPro" id="IPR018976">
    <property type="entry name" value="Imelysin-like"/>
</dbReference>
<reference evidence="5 6" key="1">
    <citation type="submission" date="2018-11" db="EMBL/GenBank/DDBJ databases">
        <title>Mesobaculum littorinae gen. nov., sp. nov., isolated from Littorina scabra that represents a novel genus of the order Rhodobacteraceae.</title>
        <authorList>
            <person name="Li F."/>
        </authorList>
    </citation>
    <scope>NUCLEOTIDE SEQUENCE [LARGE SCALE GENOMIC DNA]</scope>
    <source>
        <strain evidence="5 6">M0103</strain>
    </source>
</reference>
<proteinExistence type="predicted"/>
<gene>
    <name evidence="5" type="ORF">EKE94_12855</name>
</gene>
<dbReference type="AlphaFoldDB" id="A0A438AFF9"/>
<evidence type="ECO:0000256" key="1">
    <source>
        <dbReference type="ARBA" id="ARBA00004196"/>
    </source>
</evidence>
<evidence type="ECO:0000256" key="2">
    <source>
        <dbReference type="ARBA" id="ARBA00022729"/>
    </source>
</evidence>
<comment type="subcellular location">
    <subcellularLocation>
        <location evidence="1">Cell envelope</location>
    </subcellularLocation>
</comment>
<keyword evidence="6" id="KW-1185">Reference proteome</keyword>
<dbReference type="CDD" id="cd14659">
    <property type="entry name" value="Imelysin-like_IPPA"/>
    <property type="match status" value="1"/>
</dbReference>
<dbReference type="InterPro" id="IPR038352">
    <property type="entry name" value="Imelysin_sf"/>
</dbReference>
<dbReference type="Pfam" id="PF09375">
    <property type="entry name" value="Peptidase_M75"/>
    <property type="match status" value="1"/>
</dbReference>
<dbReference type="OrthoDB" id="5729110at2"/>
<name>A0A438AFF9_9RHOB</name>
<keyword evidence="2" id="KW-0732">Signal</keyword>
<evidence type="ECO:0000313" key="5">
    <source>
        <dbReference type="EMBL" id="RVV97436.1"/>
    </source>
</evidence>
<protein>
    <submittedName>
        <fullName evidence="5">Signal peptidase</fullName>
    </submittedName>
</protein>
<dbReference type="InterPro" id="IPR034984">
    <property type="entry name" value="Imelysin-like_IPPA"/>
</dbReference>
<sequence length="374" mass="40335">MRPRFARPLATRLDTDTSDTVTSDTARPDVADPTPPRAPRASAWPVRLIAPALIAAGLAAPASAGVEEAVTQHILPRQDAFAQATATLDTAAQGDCTAAKLEAPYQEAFDAWARVGHIRLGPIEEDGRALAIAFWPDTRGMVAGTLRDLLADQPPEVADPAEFAEFSVAARGLFALERLIYDPDFRDYGADDYACTLARAVTADLARMAAEIDAEWPDYATTLTTAGEAGNSRYLSRDEAAQALFTVLLTGLEFDADQRIGRPLGSFERPRPARAEAWRAGRSLRNVVLSLESLRDLAQRLTDAPVPETLAAFDRAIAEAQQLNDPVFAGVEDPQGRFEAEILQQRIQAVRRAVETEIGPRLGVAAGFNSMDGD</sequence>
<accession>A0A438AFF9</accession>
<feature type="region of interest" description="Disordered" evidence="3">
    <location>
        <begin position="1"/>
        <end position="42"/>
    </location>
</feature>
<organism evidence="5 6">
    <name type="scientific">Mesobaculum littorinae</name>
    <dbReference type="NCBI Taxonomy" id="2486419"/>
    <lineage>
        <taxon>Bacteria</taxon>
        <taxon>Pseudomonadati</taxon>
        <taxon>Pseudomonadota</taxon>
        <taxon>Alphaproteobacteria</taxon>
        <taxon>Rhodobacterales</taxon>
        <taxon>Roseobacteraceae</taxon>
        <taxon>Mesobaculum</taxon>
    </lineage>
</organism>
<dbReference type="Gene3D" id="1.20.1420.20">
    <property type="entry name" value="M75 peptidase, HXXE motif"/>
    <property type="match status" value="1"/>
</dbReference>
<feature type="domain" description="Imelysin-like" evidence="4">
    <location>
        <begin position="75"/>
        <end position="350"/>
    </location>
</feature>
<dbReference type="Proteomes" id="UP000285908">
    <property type="component" value="Unassembled WGS sequence"/>
</dbReference>
<evidence type="ECO:0000256" key="3">
    <source>
        <dbReference type="SAM" id="MobiDB-lite"/>
    </source>
</evidence>
<evidence type="ECO:0000259" key="4">
    <source>
        <dbReference type="Pfam" id="PF09375"/>
    </source>
</evidence>
<comment type="caution">
    <text evidence="5">The sequence shown here is derived from an EMBL/GenBank/DDBJ whole genome shotgun (WGS) entry which is preliminary data.</text>
</comment>